<dbReference type="Gene3D" id="3.40.50.1820">
    <property type="entry name" value="alpha/beta hydrolase"/>
    <property type="match status" value="1"/>
</dbReference>
<organism evidence="4 5">
    <name type="scientific">Sandaracinobacteroides saxicola</name>
    <dbReference type="NCBI Taxonomy" id="2759707"/>
    <lineage>
        <taxon>Bacteria</taxon>
        <taxon>Pseudomonadati</taxon>
        <taxon>Pseudomonadota</taxon>
        <taxon>Alphaproteobacteria</taxon>
        <taxon>Sphingomonadales</taxon>
        <taxon>Sphingosinicellaceae</taxon>
        <taxon>Sandaracinobacteroides</taxon>
    </lineage>
</organism>
<evidence type="ECO:0000313" key="4">
    <source>
        <dbReference type="EMBL" id="QMW21860.1"/>
    </source>
</evidence>
<evidence type="ECO:0000313" key="5">
    <source>
        <dbReference type="Proteomes" id="UP000515292"/>
    </source>
</evidence>
<dbReference type="GO" id="GO:0006508">
    <property type="term" value="P:proteolysis"/>
    <property type="evidence" value="ECO:0007669"/>
    <property type="project" value="InterPro"/>
</dbReference>
<gene>
    <name evidence="4" type="ORF">H3309_10690</name>
</gene>
<protein>
    <submittedName>
        <fullName evidence="4">S9 family peptidase</fullName>
    </submittedName>
</protein>
<keyword evidence="2" id="KW-0732">Signal</keyword>
<feature type="chain" id="PRO_5028832752" evidence="2">
    <location>
        <begin position="20"/>
        <end position="655"/>
    </location>
</feature>
<proteinExistence type="predicted"/>
<evidence type="ECO:0000256" key="1">
    <source>
        <dbReference type="ARBA" id="ARBA00022801"/>
    </source>
</evidence>
<dbReference type="EMBL" id="CP059851">
    <property type="protein sequence ID" value="QMW21860.1"/>
    <property type="molecule type" value="Genomic_DNA"/>
</dbReference>
<feature type="signal peptide" evidence="2">
    <location>
        <begin position="1"/>
        <end position="19"/>
    </location>
</feature>
<evidence type="ECO:0000256" key="2">
    <source>
        <dbReference type="SAM" id="SignalP"/>
    </source>
</evidence>
<dbReference type="Pfam" id="PF00326">
    <property type="entry name" value="Peptidase_S9"/>
    <property type="match status" value="1"/>
</dbReference>
<dbReference type="PANTHER" id="PTHR42776">
    <property type="entry name" value="SERINE PEPTIDASE S9 FAMILY MEMBER"/>
    <property type="match status" value="1"/>
</dbReference>
<keyword evidence="5" id="KW-1185">Reference proteome</keyword>
<feature type="domain" description="Peptidase S9 prolyl oligopeptidase catalytic" evidence="3">
    <location>
        <begin position="448"/>
        <end position="654"/>
    </location>
</feature>
<dbReference type="SUPFAM" id="SSF53474">
    <property type="entry name" value="alpha/beta-Hydrolases"/>
    <property type="match status" value="1"/>
</dbReference>
<dbReference type="PANTHER" id="PTHR42776:SF27">
    <property type="entry name" value="DIPEPTIDYL PEPTIDASE FAMILY MEMBER 6"/>
    <property type="match status" value="1"/>
</dbReference>
<dbReference type="Proteomes" id="UP000515292">
    <property type="component" value="Chromosome"/>
</dbReference>
<dbReference type="KEGG" id="sand:H3309_10690"/>
<dbReference type="RefSeq" id="WP_182294706.1">
    <property type="nucleotide sequence ID" value="NZ_CP059851.1"/>
</dbReference>
<keyword evidence="1" id="KW-0378">Hydrolase</keyword>
<dbReference type="SUPFAM" id="SSF82171">
    <property type="entry name" value="DPP6 N-terminal domain-like"/>
    <property type="match status" value="1"/>
</dbReference>
<evidence type="ECO:0000259" key="3">
    <source>
        <dbReference type="Pfam" id="PF00326"/>
    </source>
</evidence>
<dbReference type="InterPro" id="IPR001375">
    <property type="entry name" value="Peptidase_S9_cat"/>
</dbReference>
<dbReference type="GO" id="GO:0004252">
    <property type="term" value="F:serine-type endopeptidase activity"/>
    <property type="evidence" value="ECO:0007669"/>
    <property type="project" value="TreeGrafter"/>
</dbReference>
<reference evidence="4 5" key="1">
    <citation type="submission" date="2020-07" db="EMBL/GenBank/DDBJ databases">
        <title>Complete genome sequence for Sandaracinobacter sp. M6.</title>
        <authorList>
            <person name="Tang Y."/>
            <person name="Liu Q."/>
            <person name="Guo Z."/>
            <person name="Lei P."/>
            <person name="Huang B."/>
        </authorList>
    </citation>
    <scope>NUCLEOTIDE SEQUENCE [LARGE SCALE GENOMIC DNA]</scope>
    <source>
        <strain evidence="4 5">M6</strain>
    </source>
</reference>
<accession>A0A7G5IER8</accession>
<dbReference type="InterPro" id="IPR029058">
    <property type="entry name" value="AB_hydrolase_fold"/>
</dbReference>
<name>A0A7G5IER8_9SPHN</name>
<dbReference type="AlphaFoldDB" id="A0A7G5IER8"/>
<sequence>MLRFSFACSLLLMASTVQAAPLPDAAQRFGAREAVAAASLSPDGSRLSYLAPAKGPATALLVVDLASNKAVPVTRSDGNPNRLFRCDWVSNARLLCQITGASATSTPTLATYTRSFALDADGGNMKPLTVRQSTRTMGILQFDGDIIGWSPDDTARVLMSRELVPEEQVGSRLNKQGEGLGVDWVDTVTNVGKPVEKPRKDAVWYGADASGTVRLMTIAGMDTTTQMRSGEFRYFYRKAGSREWERFSVPGGDPWRFDPQALSPDGTVAYAVATSNGRRAIHSVSLDGNFTTQVVADSPQVDVDTLYRFGRRGRVIGAEIVTDRRQVKYLDAGLERLAANLGKAIPNLPLIDFIAASRDEQKILLLAHADTDPGRYYLFDRKTRQLNELSPVRPQLEGVKLASVRAVSIPAADGKSIPGYLTLPTDGPQAGLPAIVMPHGGPAARDEWGFDWLAQYFAHLGYAVLQPNFRGSTGYGEDWFGSNGFRGWKTAIADINAGARWLEAQGIAGKGRLAIVGWSYGGYAALQAQVLDPGLYRASVAIAPVTDFQRLIEDARFFTNRDIVAREIGAGPHLVEGSPERNVAAFTAPVLMFSGDKDTNVSIRHARALDAALKAGGKESRLVVYPGLEHSLVDSAARADMLRQSADFLKAAMGK</sequence>